<protein>
    <submittedName>
        <fullName evidence="2">Uncharacterized protein</fullName>
    </submittedName>
</protein>
<sequence>MAIRYSRGKPVRRTWRPGSRTTKLPSKTEPSKGKSTPTPTPKVTPTPTRKAGYYSEGKYHFYEGNKLYSVPTSVAQKYEREGKTIPIIEARVETARVSLQQTSKVPLRVTRKTEPGTKIAPGLKVGRLKGAEEIAKLRTKLEMGDKVPRITRETPIGTKIGLWTVKDTGKELKEKEVKVDVLVGPVKIEEYKPVGTVESRLWKIQPEAEEAGKKLTKDIDIFTAWREKEESKLEKKRGQAYTQEEINEFNK</sequence>
<accession>X1HU27</accession>
<proteinExistence type="predicted"/>
<organism evidence="2">
    <name type="scientific">marine sediment metagenome</name>
    <dbReference type="NCBI Taxonomy" id="412755"/>
    <lineage>
        <taxon>unclassified sequences</taxon>
        <taxon>metagenomes</taxon>
        <taxon>ecological metagenomes</taxon>
    </lineage>
</organism>
<dbReference type="EMBL" id="BARU01025132">
    <property type="protein sequence ID" value="GAH57339.1"/>
    <property type="molecule type" value="Genomic_DNA"/>
</dbReference>
<evidence type="ECO:0000256" key="1">
    <source>
        <dbReference type="SAM" id="MobiDB-lite"/>
    </source>
</evidence>
<comment type="caution">
    <text evidence="2">The sequence shown here is derived from an EMBL/GenBank/DDBJ whole genome shotgun (WGS) entry which is preliminary data.</text>
</comment>
<dbReference type="AlphaFoldDB" id="X1HU27"/>
<evidence type="ECO:0000313" key="2">
    <source>
        <dbReference type="EMBL" id="GAH57339.1"/>
    </source>
</evidence>
<feature type="region of interest" description="Disordered" evidence="1">
    <location>
        <begin position="1"/>
        <end position="54"/>
    </location>
</feature>
<feature type="non-terminal residue" evidence="2">
    <location>
        <position position="251"/>
    </location>
</feature>
<feature type="compositionally biased region" description="Low complexity" evidence="1">
    <location>
        <begin position="25"/>
        <end position="37"/>
    </location>
</feature>
<reference evidence="2" key="1">
    <citation type="journal article" date="2014" name="Front. Microbiol.">
        <title>High frequency of phylogenetically diverse reductive dehalogenase-homologous genes in deep subseafloor sedimentary metagenomes.</title>
        <authorList>
            <person name="Kawai M."/>
            <person name="Futagami T."/>
            <person name="Toyoda A."/>
            <person name="Takaki Y."/>
            <person name="Nishi S."/>
            <person name="Hori S."/>
            <person name="Arai W."/>
            <person name="Tsubouchi T."/>
            <person name="Morono Y."/>
            <person name="Uchiyama I."/>
            <person name="Ito T."/>
            <person name="Fujiyama A."/>
            <person name="Inagaki F."/>
            <person name="Takami H."/>
        </authorList>
    </citation>
    <scope>NUCLEOTIDE SEQUENCE</scope>
    <source>
        <strain evidence="2">Expedition CK06-06</strain>
    </source>
</reference>
<feature type="compositionally biased region" description="Basic residues" evidence="1">
    <location>
        <begin position="1"/>
        <end position="15"/>
    </location>
</feature>
<gene>
    <name evidence="2" type="ORF">S03H2_40526</name>
</gene>
<name>X1HU27_9ZZZZ</name>